<dbReference type="Proteomes" id="UP000006327">
    <property type="component" value="Unassembled WGS sequence"/>
</dbReference>
<evidence type="ECO:0000256" key="10">
    <source>
        <dbReference type="RuleBase" id="RU363066"/>
    </source>
</evidence>
<dbReference type="GO" id="GO:0005524">
    <property type="term" value="F:ATP binding"/>
    <property type="evidence" value="ECO:0007669"/>
    <property type="project" value="UniProtKB-KW"/>
</dbReference>
<dbReference type="OrthoDB" id="9795716at2"/>
<dbReference type="InterPro" id="IPR006001">
    <property type="entry name" value="Therm_gnt_kin"/>
</dbReference>
<evidence type="ECO:0000256" key="2">
    <source>
        <dbReference type="ARBA" id="ARBA00008420"/>
    </source>
</evidence>
<dbReference type="Gene3D" id="3.40.50.300">
    <property type="entry name" value="P-loop containing nucleotide triphosphate hydrolases"/>
    <property type="match status" value="1"/>
</dbReference>
<evidence type="ECO:0000256" key="7">
    <source>
        <dbReference type="ARBA" id="ARBA00022840"/>
    </source>
</evidence>
<name>K6Y9X3_9ALTE</name>
<evidence type="ECO:0000313" key="12">
    <source>
        <dbReference type="Proteomes" id="UP000006327"/>
    </source>
</evidence>
<dbReference type="InterPro" id="IPR027417">
    <property type="entry name" value="P-loop_NTPase"/>
</dbReference>
<dbReference type="AlphaFoldDB" id="K6Y9X3"/>
<dbReference type="CDD" id="cd02021">
    <property type="entry name" value="GntK"/>
    <property type="match status" value="1"/>
</dbReference>
<dbReference type="GO" id="GO:0019521">
    <property type="term" value="P:D-gluconate metabolic process"/>
    <property type="evidence" value="ECO:0007669"/>
    <property type="project" value="UniProtKB-KW"/>
</dbReference>
<dbReference type="SUPFAM" id="SSF52540">
    <property type="entry name" value="P-loop containing nucleoside triphosphate hydrolases"/>
    <property type="match status" value="1"/>
</dbReference>
<evidence type="ECO:0000256" key="5">
    <source>
        <dbReference type="ARBA" id="ARBA00022741"/>
    </source>
</evidence>
<dbReference type="STRING" id="493475.GARC_3792"/>
<keyword evidence="12" id="KW-1185">Reference proteome</keyword>
<evidence type="ECO:0000256" key="1">
    <source>
        <dbReference type="ARBA" id="ARBA00004761"/>
    </source>
</evidence>
<keyword evidence="4 10" id="KW-0808">Transferase</keyword>
<accession>K6Y9X3</accession>
<dbReference type="InterPro" id="IPR031322">
    <property type="entry name" value="Shikimate/glucono_kinase"/>
</dbReference>
<dbReference type="EC" id="2.7.1.12" evidence="3 10"/>
<reference evidence="11 12" key="1">
    <citation type="journal article" date="2017" name="Antonie Van Leeuwenhoek">
        <title>Rhizobium rhizosphaerae sp. nov., a novel species isolated from rice rhizosphere.</title>
        <authorList>
            <person name="Zhao J.J."/>
            <person name="Zhang J."/>
            <person name="Zhang R.J."/>
            <person name="Zhang C.W."/>
            <person name="Yin H.Q."/>
            <person name="Zhang X.X."/>
        </authorList>
    </citation>
    <scope>NUCLEOTIDE SEQUENCE [LARGE SCALE GENOMIC DNA]</scope>
    <source>
        <strain evidence="11 12">BSs20135</strain>
    </source>
</reference>
<keyword evidence="8" id="KW-0311">Gluconate utilization</keyword>
<evidence type="ECO:0000256" key="3">
    <source>
        <dbReference type="ARBA" id="ARBA00012054"/>
    </source>
</evidence>
<comment type="pathway">
    <text evidence="1">Carbohydrate acid metabolism.</text>
</comment>
<keyword evidence="5 10" id="KW-0547">Nucleotide-binding</keyword>
<comment type="caution">
    <text evidence="11">The sequence shown here is derived from an EMBL/GenBank/DDBJ whole genome shotgun (WGS) entry which is preliminary data.</text>
</comment>
<dbReference type="GO" id="GO:0046316">
    <property type="term" value="F:gluconokinase activity"/>
    <property type="evidence" value="ECO:0007669"/>
    <property type="project" value="UniProtKB-EC"/>
</dbReference>
<keyword evidence="6 10" id="KW-0418">Kinase</keyword>
<dbReference type="Pfam" id="PF01202">
    <property type="entry name" value="SKI"/>
    <property type="match status" value="1"/>
</dbReference>
<evidence type="ECO:0000256" key="8">
    <source>
        <dbReference type="ARBA" id="ARBA00023064"/>
    </source>
</evidence>
<dbReference type="FunFam" id="3.40.50.300:FF:000522">
    <property type="entry name" value="Gluconokinase"/>
    <property type="match status" value="1"/>
</dbReference>
<evidence type="ECO:0000256" key="6">
    <source>
        <dbReference type="ARBA" id="ARBA00022777"/>
    </source>
</evidence>
<proteinExistence type="inferred from homology"/>
<evidence type="ECO:0000256" key="4">
    <source>
        <dbReference type="ARBA" id="ARBA00022679"/>
    </source>
</evidence>
<keyword evidence="7 10" id="KW-0067">ATP-binding</keyword>
<dbReference type="EMBL" id="BAEO01000055">
    <property type="protein sequence ID" value="GAC20746.1"/>
    <property type="molecule type" value="Genomic_DNA"/>
</dbReference>
<gene>
    <name evidence="11" type="ORF">GARC_3792</name>
</gene>
<evidence type="ECO:0000313" key="11">
    <source>
        <dbReference type="EMBL" id="GAC20746.1"/>
    </source>
</evidence>
<dbReference type="GO" id="GO:0005737">
    <property type="term" value="C:cytoplasm"/>
    <property type="evidence" value="ECO:0007669"/>
    <property type="project" value="TreeGrafter"/>
</dbReference>
<protein>
    <recommendedName>
        <fullName evidence="3 10">Gluconokinase</fullName>
        <ecNumber evidence="3 10">2.7.1.12</ecNumber>
    </recommendedName>
</protein>
<organism evidence="11 12">
    <name type="scientific">Paraglaciecola arctica BSs20135</name>
    <dbReference type="NCBI Taxonomy" id="493475"/>
    <lineage>
        <taxon>Bacteria</taxon>
        <taxon>Pseudomonadati</taxon>
        <taxon>Pseudomonadota</taxon>
        <taxon>Gammaproteobacteria</taxon>
        <taxon>Alteromonadales</taxon>
        <taxon>Alteromonadaceae</taxon>
        <taxon>Paraglaciecola</taxon>
    </lineage>
</organism>
<dbReference type="NCBIfam" id="TIGR01313">
    <property type="entry name" value="therm_gnt_kin"/>
    <property type="match status" value="1"/>
</dbReference>
<dbReference type="RefSeq" id="WP_007622960.1">
    <property type="nucleotide sequence ID" value="NZ_BAEO01000055.1"/>
</dbReference>
<dbReference type="PANTHER" id="PTHR43442">
    <property type="entry name" value="GLUCONOKINASE-RELATED"/>
    <property type="match status" value="1"/>
</dbReference>
<dbReference type="PANTHER" id="PTHR43442:SF3">
    <property type="entry name" value="GLUCONOKINASE-RELATED"/>
    <property type="match status" value="1"/>
</dbReference>
<sequence>MIYIVMGVSGCGKSTLGKLLGETLTLPFYDADDYHFPKNIKKMENGIPLTDEDRKPWLTLLADKIKHWETLGGAILACSSLKQIYRDILSSTTNDVVKFIYLKGDKAVLHSRLSHRESHFMPETLLDSQLQTLEPPLDAITILIENSLDEMLAQTLTEVG</sequence>
<evidence type="ECO:0000256" key="9">
    <source>
        <dbReference type="ARBA" id="ARBA00048090"/>
    </source>
</evidence>
<dbReference type="eggNOG" id="COG3265">
    <property type="taxonomic scope" value="Bacteria"/>
</dbReference>
<comment type="catalytic activity">
    <reaction evidence="9 10">
        <text>D-gluconate + ATP = 6-phospho-D-gluconate + ADP + H(+)</text>
        <dbReference type="Rhea" id="RHEA:19433"/>
        <dbReference type="ChEBI" id="CHEBI:15378"/>
        <dbReference type="ChEBI" id="CHEBI:18391"/>
        <dbReference type="ChEBI" id="CHEBI:30616"/>
        <dbReference type="ChEBI" id="CHEBI:58759"/>
        <dbReference type="ChEBI" id="CHEBI:456216"/>
        <dbReference type="EC" id="2.7.1.12"/>
    </reaction>
</comment>
<comment type="similarity">
    <text evidence="2 10">Belongs to the gluconokinase GntK/GntV family.</text>
</comment>